<reference evidence="1 2" key="1">
    <citation type="submission" date="2010-04" db="EMBL/GenBank/DDBJ databases">
        <authorList>
            <person name="Muzny D."/>
            <person name="Qin X."/>
            <person name="Deng J."/>
            <person name="Jiang H."/>
            <person name="Liu Y."/>
            <person name="Qu J."/>
            <person name="Song X.-Z."/>
            <person name="Zhang L."/>
            <person name="Thornton R."/>
            <person name="Coyle M."/>
            <person name="Francisco L."/>
            <person name="Jackson L."/>
            <person name="Javaid M."/>
            <person name="Korchina V."/>
            <person name="Kovar C."/>
            <person name="Mata R."/>
            <person name="Mathew T."/>
            <person name="Ngo R."/>
            <person name="Nguyen L."/>
            <person name="Nguyen N."/>
            <person name="Okwuonu G."/>
            <person name="Ongeri F."/>
            <person name="Pham C."/>
            <person name="Simmons D."/>
            <person name="Wilczek-Boney K."/>
            <person name="Hale W."/>
            <person name="Jakkamsetti A."/>
            <person name="Pham P."/>
            <person name="Ruth R."/>
            <person name="San Lucas F."/>
            <person name="Warren J."/>
            <person name="Zhang J."/>
            <person name="Zhao Z."/>
            <person name="Zhou C."/>
            <person name="Zhu D."/>
            <person name="Lee S."/>
            <person name="Bess C."/>
            <person name="Blankenburg K."/>
            <person name="Forbes L."/>
            <person name="Fu Q."/>
            <person name="Gubbala S."/>
            <person name="Hirani K."/>
            <person name="Jayaseelan J.C."/>
            <person name="Lara F."/>
            <person name="Munidasa M."/>
            <person name="Palculict T."/>
            <person name="Patil S."/>
            <person name="Pu L.-L."/>
            <person name="Saada N."/>
            <person name="Tang L."/>
            <person name="Weissenberger G."/>
            <person name="Zhu Y."/>
            <person name="Hemphill L."/>
            <person name="Shang Y."/>
            <person name="Youmans B."/>
            <person name="Ayvaz T."/>
            <person name="Ross M."/>
            <person name="Santibanez J."/>
            <person name="Aqrawi P."/>
            <person name="Gross S."/>
            <person name="Joshi V."/>
            <person name="Fowler G."/>
            <person name="Nazareth L."/>
            <person name="Reid J."/>
            <person name="Worley K."/>
            <person name="Petrosino J."/>
            <person name="Highlander S."/>
            <person name="Gibbs R."/>
        </authorList>
    </citation>
    <scope>NUCLEOTIDE SEQUENCE [LARGE SCALE GENOMIC DNA]</scope>
    <source>
        <strain evidence="1 2">ATCC BAA-614</strain>
    </source>
</reference>
<comment type="caution">
    <text evidence="1">The sequence shown here is derived from an EMBL/GenBank/DDBJ whole genome shotgun (WGS) entry which is preliminary data.</text>
</comment>
<gene>
    <name evidence="1" type="ORF">HMPREF0591_5481</name>
</gene>
<dbReference type="Proteomes" id="UP000003653">
    <property type="component" value="Unassembled WGS sequence"/>
</dbReference>
<sequence length="45" mass="4953">MDPFAAGAVARSVTSDDSRIASGEDAQIRHYGRVTYFDHQGLDLR</sequence>
<dbReference type="AlphaFoldDB" id="D5PH37"/>
<evidence type="ECO:0000313" key="1">
    <source>
        <dbReference type="EMBL" id="EFG74644.1"/>
    </source>
</evidence>
<organism evidence="1 2">
    <name type="scientific">Mycobacterium parascrofulaceum ATCC BAA-614</name>
    <dbReference type="NCBI Taxonomy" id="525368"/>
    <lineage>
        <taxon>Bacteria</taxon>
        <taxon>Bacillati</taxon>
        <taxon>Actinomycetota</taxon>
        <taxon>Actinomycetes</taxon>
        <taxon>Mycobacteriales</taxon>
        <taxon>Mycobacteriaceae</taxon>
        <taxon>Mycobacterium</taxon>
        <taxon>Mycobacterium simiae complex</taxon>
    </lineage>
</organism>
<keyword evidence="2" id="KW-1185">Reference proteome</keyword>
<name>D5PH37_9MYCO</name>
<dbReference type="HOGENOM" id="CLU_3202293_0_0_11"/>
<evidence type="ECO:0000313" key="2">
    <source>
        <dbReference type="Proteomes" id="UP000003653"/>
    </source>
</evidence>
<proteinExistence type="predicted"/>
<protein>
    <submittedName>
        <fullName evidence="1">Uncharacterized protein</fullName>
    </submittedName>
</protein>
<accession>D5PH37</accession>
<dbReference type="EMBL" id="ADNV01000353">
    <property type="protein sequence ID" value="EFG74644.1"/>
    <property type="molecule type" value="Genomic_DNA"/>
</dbReference>